<dbReference type="PIRSF" id="PIRSF001359">
    <property type="entry name" value="F_bP_aldolase_II"/>
    <property type="match status" value="1"/>
</dbReference>
<accession>A0ABW5X0Z5</accession>
<dbReference type="RefSeq" id="WP_251741950.1">
    <property type="nucleotide sequence ID" value="NZ_JBHUOJ010000008.1"/>
</dbReference>
<dbReference type="InterPro" id="IPR013785">
    <property type="entry name" value="Aldolase_TIM"/>
</dbReference>
<protein>
    <submittedName>
        <fullName evidence="1">Ketose-bisphosphate aldolase</fullName>
    </submittedName>
</protein>
<organism evidence="1 2">
    <name type="scientific">Christiangramia antarctica</name>
    <dbReference type="NCBI Taxonomy" id="2058158"/>
    <lineage>
        <taxon>Bacteria</taxon>
        <taxon>Pseudomonadati</taxon>
        <taxon>Bacteroidota</taxon>
        <taxon>Flavobacteriia</taxon>
        <taxon>Flavobacteriales</taxon>
        <taxon>Flavobacteriaceae</taxon>
        <taxon>Christiangramia</taxon>
    </lineage>
</organism>
<evidence type="ECO:0000313" key="2">
    <source>
        <dbReference type="Proteomes" id="UP001597438"/>
    </source>
</evidence>
<dbReference type="EMBL" id="JBHUOJ010000008">
    <property type="protein sequence ID" value="MFD2832452.1"/>
    <property type="molecule type" value="Genomic_DNA"/>
</dbReference>
<dbReference type="InterPro" id="IPR000771">
    <property type="entry name" value="FBA_II"/>
</dbReference>
<dbReference type="Pfam" id="PF01116">
    <property type="entry name" value="F_bP_aldolase"/>
    <property type="match status" value="1"/>
</dbReference>
<dbReference type="InterPro" id="IPR050246">
    <property type="entry name" value="Class_II_FBP_aldolase"/>
</dbReference>
<dbReference type="Proteomes" id="UP001597438">
    <property type="component" value="Unassembled WGS sequence"/>
</dbReference>
<dbReference type="PANTHER" id="PTHR30304:SF0">
    <property type="entry name" value="D-TAGATOSE-1,6-BISPHOSPHATE ALDOLASE SUBUNIT GATY-RELATED"/>
    <property type="match status" value="1"/>
</dbReference>
<dbReference type="PANTHER" id="PTHR30304">
    <property type="entry name" value="D-TAGATOSE-1,6-BISPHOSPHATE ALDOLASE"/>
    <property type="match status" value="1"/>
</dbReference>
<comment type="caution">
    <text evidence="1">The sequence shown here is derived from an EMBL/GenBank/DDBJ whole genome shotgun (WGS) entry which is preliminary data.</text>
</comment>
<reference evidence="2" key="1">
    <citation type="journal article" date="2019" name="Int. J. Syst. Evol. Microbiol.">
        <title>The Global Catalogue of Microorganisms (GCM) 10K type strain sequencing project: providing services to taxonomists for standard genome sequencing and annotation.</title>
        <authorList>
            <consortium name="The Broad Institute Genomics Platform"/>
            <consortium name="The Broad Institute Genome Sequencing Center for Infectious Disease"/>
            <person name="Wu L."/>
            <person name="Ma J."/>
        </authorList>
    </citation>
    <scope>NUCLEOTIDE SEQUENCE [LARGE SCALE GENOMIC DNA]</scope>
    <source>
        <strain evidence="2">KCTC 52925</strain>
    </source>
</reference>
<proteinExistence type="predicted"/>
<evidence type="ECO:0000313" key="1">
    <source>
        <dbReference type="EMBL" id="MFD2832452.1"/>
    </source>
</evidence>
<name>A0ABW5X0Z5_9FLAO</name>
<dbReference type="SUPFAM" id="SSF51569">
    <property type="entry name" value="Aldolase"/>
    <property type="match status" value="1"/>
</dbReference>
<gene>
    <name evidence="1" type="ORF">ACFSYS_04075</name>
</gene>
<keyword evidence="2" id="KW-1185">Reference proteome</keyword>
<dbReference type="CDD" id="cd00947">
    <property type="entry name" value="TBP_aldolase_IIB"/>
    <property type="match status" value="1"/>
</dbReference>
<dbReference type="NCBIfam" id="TIGR00167">
    <property type="entry name" value="cbbA"/>
    <property type="match status" value="1"/>
</dbReference>
<sequence length="273" mass="29848">MKLKDQLQEFTSLKRGLLATNFYNLETLHGVLQAASDQNEPIILQLTQSSIDYMGLKTAVNLGRSGLEQFGVEGWIHLDHGGSVELAQRCLDAGFDSVMIDGSELSFEENIKITSEVVKRAKNYGAHVEAELGFVAKLGQSHGQQGFTQPEEAREFVEATGVDALAVAIGTAHGFYKEEPKLDINLLSKIAENTPATLVLHGSSGVPHEQVQNAISNGICKINLATEIKNIFMKTLKSQLSNNEEIDLRKVFPVATSAITGLVKEKLRMVRND</sequence>
<dbReference type="Gene3D" id="3.20.20.70">
    <property type="entry name" value="Aldolase class I"/>
    <property type="match status" value="1"/>
</dbReference>